<protein>
    <recommendedName>
        <fullName evidence="3">Reverse transcriptase/retrotransposon-derived protein RNase H-like domain-containing protein</fullName>
    </recommendedName>
</protein>
<dbReference type="Proteomes" id="UP001151760">
    <property type="component" value="Unassembled WGS sequence"/>
</dbReference>
<keyword evidence="2" id="KW-1185">Reference proteome</keyword>
<reference evidence="1" key="1">
    <citation type="journal article" date="2022" name="Int. J. Mol. Sci.">
        <title>Draft Genome of Tanacetum Coccineum: Genomic Comparison of Closely Related Tanacetum-Family Plants.</title>
        <authorList>
            <person name="Yamashiro T."/>
            <person name="Shiraishi A."/>
            <person name="Nakayama K."/>
            <person name="Satake H."/>
        </authorList>
    </citation>
    <scope>NUCLEOTIDE SEQUENCE</scope>
</reference>
<dbReference type="PANTHER" id="PTHR48475">
    <property type="entry name" value="RIBONUCLEASE H"/>
    <property type="match status" value="1"/>
</dbReference>
<evidence type="ECO:0000313" key="2">
    <source>
        <dbReference type="Proteomes" id="UP001151760"/>
    </source>
</evidence>
<proteinExistence type="predicted"/>
<dbReference type="EMBL" id="BQNB010021505">
    <property type="protein sequence ID" value="GJU07092.1"/>
    <property type="molecule type" value="Genomic_DNA"/>
</dbReference>
<comment type="caution">
    <text evidence="1">The sequence shown here is derived from an EMBL/GenBank/DDBJ whole genome shotgun (WGS) entry which is preliminary data.</text>
</comment>
<accession>A0ABQ5J3L0</accession>
<gene>
    <name evidence="1" type="ORF">Tco_1123522</name>
</gene>
<evidence type="ECO:0000313" key="1">
    <source>
        <dbReference type="EMBL" id="GJU07092.1"/>
    </source>
</evidence>
<reference evidence="1" key="2">
    <citation type="submission" date="2022-01" db="EMBL/GenBank/DDBJ databases">
        <authorList>
            <person name="Yamashiro T."/>
            <person name="Shiraishi A."/>
            <person name="Satake H."/>
            <person name="Nakayama K."/>
        </authorList>
    </citation>
    <scope>NUCLEOTIDE SEQUENCE</scope>
</reference>
<evidence type="ECO:0008006" key="3">
    <source>
        <dbReference type="Google" id="ProtNLM"/>
    </source>
</evidence>
<dbReference type="PANTHER" id="PTHR48475:SF2">
    <property type="entry name" value="RIBONUCLEASE H"/>
    <property type="match status" value="1"/>
</dbReference>
<organism evidence="1 2">
    <name type="scientific">Tanacetum coccineum</name>
    <dbReference type="NCBI Taxonomy" id="301880"/>
    <lineage>
        <taxon>Eukaryota</taxon>
        <taxon>Viridiplantae</taxon>
        <taxon>Streptophyta</taxon>
        <taxon>Embryophyta</taxon>
        <taxon>Tracheophyta</taxon>
        <taxon>Spermatophyta</taxon>
        <taxon>Magnoliopsida</taxon>
        <taxon>eudicotyledons</taxon>
        <taxon>Gunneridae</taxon>
        <taxon>Pentapetalae</taxon>
        <taxon>asterids</taxon>
        <taxon>campanulids</taxon>
        <taxon>Asterales</taxon>
        <taxon>Asteraceae</taxon>
        <taxon>Asteroideae</taxon>
        <taxon>Anthemideae</taxon>
        <taxon>Anthemidinae</taxon>
        <taxon>Tanacetum</taxon>
    </lineage>
</organism>
<sequence length="457" mass="51783">MHGAISAVLHDKYGSYNTPVYFVSKALKETEVNSSANGELILALVFAPKTAQIFSSAPNSEEHNISYRPRTAVKGQILADFLIEKPKTDAVLPHSEVKLQEPWILFTDGSSCVDGSGAGLILTNPEGMEFTYALRLTSQHKPTRRSTKPNCGYALKLEWVQRHAPHEQNRMPAKYAARAEIQTLKMVSSIDVRPRSVVARALRSGYYWPHAPPTARDMITKCNECQVNRNILATNNGVITITSPMAITTSRVSGLVSITLAVWSVKHPYRTNGLVERAISKLGKESMARWYRHKGGWVEELSHVLWAHRPQQSKLHRGHSLASCRWVRMSLYQPKSDMPTIRTRRSISLFHDVERRIDVDIWMKGANKLPYVRKKQVTNNRDTMTAKVRGVSLARRHVYFMLTTPATRKDQESWDQSGKGPYEVTEALGKGAYKLRDMDGRELPRTWNICNLKKCYL</sequence>
<name>A0ABQ5J3L0_9ASTR</name>